<dbReference type="Proteomes" id="UP000677228">
    <property type="component" value="Unassembled WGS sequence"/>
</dbReference>
<keyword evidence="1" id="KW-0812">Transmembrane</keyword>
<accession>A0A8S2RXV1</accession>
<dbReference type="Gene3D" id="3.90.550.10">
    <property type="entry name" value="Spore Coat Polysaccharide Biosynthesis Protein SpsA, Chain A"/>
    <property type="match status" value="1"/>
</dbReference>
<dbReference type="Proteomes" id="UP000682733">
    <property type="component" value="Unassembled WGS sequence"/>
</dbReference>
<evidence type="ECO:0000313" key="3">
    <source>
        <dbReference type="EMBL" id="CAF4186411.1"/>
    </source>
</evidence>
<organism evidence="3 4">
    <name type="scientific">Didymodactylos carnosus</name>
    <dbReference type="NCBI Taxonomy" id="1234261"/>
    <lineage>
        <taxon>Eukaryota</taxon>
        <taxon>Metazoa</taxon>
        <taxon>Spiralia</taxon>
        <taxon>Gnathifera</taxon>
        <taxon>Rotifera</taxon>
        <taxon>Eurotatoria</taxon>
        <taxon>Bdelloidea</taxon>
        <taxon>Philodinida</taxon>
        <taxon>Philodinidae</taxon>
        <taxon>Didymodactylos</taxon>
    </lineage>
</organism>
<dbReference type="PANTHER" id="PTHR31562">
    <property type="entry name" value="PROTEIN CBG18972"/>
    <property type="match status" value="1"/>
</dbReference>
<keyword evidence="1" id="KW-0472">Membrane</keyword>
<comment type="caution">
    <text evidence="3">The sequence shown here is derived from an EMBL/GenBank/DDBJ whole genome shotgun (WGS) entry which is preliminary data.</text>
</comment>
<sequence length="360" mass="42076">MLIVVGIVSLPIIIYITSIRMPLLSLRISNGQTQRFRVGILIVSDTKYQQLYRDQSKTVECYAYRHNYSFILLDPKEYFPCSRIDNFFFQKHCAVLYYLISHVSKIDWLLVLDGDVVVVNSSNLIERYLPQAPHSSINVIHYERFETGEIMAGNYLIKNTPWSYLYLAKWVEWYTRLPLEAFHNNDNGVLHMHLLDMLQVDEAAKTKCYDIYKIKDGGYRTYEKFIQCIKCTIGGRRDFRYIRLLRRAHGFPPRIRDHLYLLSSNDFMAHGFKEKSNGTVYHSLIDDQTCNNSNHYQESLLLSTQLAYNVTERSELIKRLDAKAARRSSVGIADISDCWPNCPPNLTEEKLKHYLNALCK</sequence>
<evidence type="ECO:0000256" key="1">
    <source>
        <dbReference type="SAM" id="Phobius"/>
    </source>
</evidence>
<dbReference type="EMBL" id="CAJNOK010024519">
    <property type="protein sequence ID" value="CAF1377747.1"/>
    <property type="molecule type" value="Genomic_DNA"/>
</dbReference>
<dbReference type="InterPro" id="IPR004988">
    <property type="entry name" value="DUF273"/>
</dbReference>
<dbReference type="Pfam" id="PF03314">
    <property type="entry name" value="DUF273"/>
    <property type="match status" value="1"/>
</dbReference>
<reference evidence="3" key="1">
    <citation type="submission" date="2021-02" db="EMBL/GenBank/DDBJ databases">
        <authorList>
            <person name="Nowell W R."/>
        </authorList>
    </citation>
    <scope>NUCLEOTIDE SEQUENCE</scope>
</reference>
<dbReference type="PANTHER" id="PTHR31562:SF4">
    <property type="entry name" value="DUF268 DOMAIN-CONTAINING PROTEIN-RELATED"/>
    <property type="match status" value="1"/>
</dbReference>
<name>A0A8S2RXV1_9BILA</name>
<gene>
    <name evidence="2" type="ORF">OVA965_LOCUS31968</name>
    <name evidence="3" type="ORF">TMI583_LOCUS32814</name>
</gene>
<feature type="transmembrane region" description="Helical" evidence="1">
    <location>
        <begin position="6"/>
        <end position="26"/>
    </location>
</feature>
<dbReference type="InterPro" id="IPR029044">
    <property type="entry name" value="Nucleotide-diphossugar_trans"/>
</dbReference>
<protein>
    <submittedName>
        <fullName evidence="3">Uncharacterized protein</fullName>
    </submittedName>
</protein>
<dbReference type="EMBL" id="CAJOBA010046201">
    <property type="protein sequence ID" value="CAF4186411.1"/>
    <property type="molecule type" value="Genomic_DNA"/>
</dbReference>
<keyword evidence="1" id="KW-1133">Transmembrane helix</keyword>
<evidence type="ECO:0000313" key="2">
    <source>
        <dbReference type="EMBL" id="CAF1377747.1"/>
    </source>
</evidence>
<proteinExistence type="predicted"/>
<dbReference type="AlphaFoldDB" id="A0A8S2RXV1"/>
<evidence type="ECO:0000313" key="4">
    <source>
        <dbReference type="Proteomes" id="UP000682733"/>
    </source>
</evidence>